<dbReference type="EMBL" id="GU474909">
    <property type="protein sequence ID" value="ADI19076.1"/>
    <property type="molecule type" value="Genomic_DNA"/>
</dbReference>
<dbReference type="PANTHER" id="PTHR33477">
    <property type="entry name" value="P-LOOP NTPASE DOMAIN-CONTAINING PROTEIN LPA1 HOMOLOG 1"/>
    <property type="match status" value="1"/>
</dbReference>
<dbReference type="InterPro" id="IPR027417">
    <property type="entry name" value="P-loop_NTPase"/>
</dbReference>
<evidence type="ECO:0000313" key="1">
    <source>
        <dbReference type="EMBL" id="ADI19076.1"/>
    </source>
</evidence>
<proteinExistence type="predicted"/>
<keyword evidence="1" id="KW-0808">Transferase</keyword>
<dbReference type="Gene3D" id="3.40.50.300">
    <property type="entry name" value="P-loop containing nucleotide triphosphate hydrolases"/>
    <property type="match status" value="1"/>
</dbReference>
<protein>
    <submittedName>
        <fullName evidence="1">2-phosphoglycerate kinase</fullName>
    </submittedName>
</protein>
<dbReference type="Pfam" id="PF13238">
    <property type="entry name" value="AAA_18"/>
    <property type="match status" value="1"/>
</dbReference>
<dbReference type="GO" id="GO:0016301">
    <property type="term" value="F:kinase activity"/>
    <property type="evidence" value="ECO:0007669"/>
    <property type="project" value="UniProtKB-KW"/>
</dbReference>
<dbReference type="PANTHER" id="PTHR33477:SF3">
    <property type="entry name" value="P-LOOP NTPASE DOMAIN-CONTAINING PROTEIN LPA1 HOMOLOG 1"/>
    <property type="match status" value="1"/>
</dbReference>
<sequence length="383" mass="43989">MSRINVIHPDESTQPFMRGILTNELMRRGMSFQKAFMIAEDAKSHFDGKKEIQSKVLSDAIEELIRKRYGKKELDSLLPERIQTGEIRVVQGQSSVPFSKVLLTQSMTAAGLDLNQAFRISQEFEQHLLAEKVHRIEKKDLFQHIKKTIEKQFDTYTSELYELASRLDQLKRPVIIYIGGAPGTGKSMLATSLATRLGINKVISTDSIREIMRLAFSNDLLPTLFHSTTEAWKGLPMEFQSSEQLIAGYCLQANQVSLGVRAVVERTVEEGENLIVEGAHLVPFLHEIAKKEMVDAYHIPITLSIMNEKHHRERFSERGTKNLRKIENFYLERFDGIRSIHEYTLTQCETDEVEVFDNEDLDETLNLIIQFSIQRLFKQVNSE</sequence>
<dbReference type="SUPFAM" id="SSF52540">
    <property type="entry name" value="P-loop containing nucleoside triphosphate hydrolases"/>
    <property type="match status" value="2"/>
</dbReference>
<keyword evidence="1" id="KW-0418">Kinase</keyword>
<organism evidence="1">
    <name type="scientific">uncultured delta proteobacterium HF0070_15B21</name>
    <dbReference type="NCBI Taxonomy" id="710825"/>
    <lineage>
        <taxon>Bacteria</taxon>
        <taxon>Deltaproteobacteria</taxon>
        <taxon>environmental samples</taxon>
    </lineage>
</organism>
<reference evidence="1" key="1">
    <citation type="journal article" date="2011" name="Environ. Microbiol.">
        <title>Time-series analyses of Monterey Bay coastal microbial picoplankton using a 'genome proxy' microarray.</title>
        <authorList>
            <person name="Rich V.I."/>
            <person name="Pham V.D."/>
            <person name="Eppley J."/>
            <person name="Shi Y."/>
            <person name="DeLong E.F."/>
        </authorList>
    </citation>
    <scope>NUCLEOTIDE SEQUENCE</scope>
</reference>
<name>E0XXD5_9DELT</name>
<dbReference type="AlphaFoldDB" id="E0XXD5"/>
<accession>E0XXD5</accession>